<keyword evidence="1" id="KW-0732">Signal</keyword>
<dbReference type="Pfam" id="PF10030">
    <property type="entry name" value="DUF2272"/>
    <property type="match status" value="1"/>
</dbReference>
<accession>A0A2T4ZHJ5</accession>
<comment type="caution">
    <text evidence="3">The sequence shown here is derived from an EMBL/GenBank/DDBJ whole genome shotgun (WGS) entry which is preliminary data.</text>
</comment>
<dbReference type="InterPro" id="IPR019262">
    <property type="entry name" value="DUF2272"/>
</dbReference>
<gene>
    <name evidence="3" type="ORF">C8P69_101116</name>
</gene>
<proteinExistence type="predicted"/>
<evidence type="ECO:0000256" key="1">
    <source>
        <dbReference type="SAM" id="SignalP"/>
    </source>
</evidence>
<feature type="signal peptide" evidence="1">
    <location>
        <begin position="1"/>
        <end position="36"/>
    </location>
</feature>
<evidence type="ECO:0000313" key="3">
    <source>
        <dbReference type="EMBL" id="PTM61448.1"/>
    </source>
</evidence>
<protein>
    <submittedName>
        <fullName evidence="3">Uncharacterized protein DUF2272</fullName>
    </submittedName>
</protein>
<reference evidence="3 4" key="1">
    <citation type="submission" date="2018-04" db="EMBL/GenBank/DDBJ databases">
        <title>Genomic Encyclopedia of Archaeal and Bacterial Type Strains, Phase II (KMG-II): from individual species to whole genera.</title>
        <authorList>
            <person name="Goeker M."/>
        </authorList>
    </citation>
    <scope>NUCLEOTIDE SEQUENCE [LARGE SCALE GENOMIC DNA]</scope>
    <source>
        <strain evidence="3 4">DSM 25521</strain>
    </source>
</reference>
<dbReference type="Proteomes" id="UP000241808">
    <property type="component" value="Unassembled WGS sequence"/>
</dbReference>
<dbReference type="PROSITE" id="PS51257">
    <property type="entry name" value="PROKAR_LIPOPROTEIN"/>
    <property type="match status" value="1"/>
</dbReference>
<sequence>MRMGGKLRGARPAKTGLGAALSLALILACAAGSATAAPQRPSPVDRLCRATGVTAPSPAALAIAAAAVREHETFGGHIIGRDGILVRFGAVEADVARDETAGRGVPWRQVMRYWQSLGPLAEGPLQLRRVPRAIDDASVGGSGDLVPLADALARLRGPAMAEAEREALMQAALRAAAVDIPWSAAFVSHVLLSAGVPRTRFAAAIAHLDYVAEAARRSAEEAEGRPTTSFYRACDPRRTAMRPGDLLCLHRHDAGSLATGGGYGDLMPALARGERPVWNLHCDIVVSRDNRRGTATIIGGNVLQSVARRDLRIDRRGALGAARPGPSCTGEARTGPLCRPEAAPWFVLLQAVDPSDP</sequence>
<evidence type="ECO:0000259" key="2">
    <source>
        <dbReference type="Pfam" id="PF10030"/>
    </source>
</evidence>
<evidence type="ECO:0000313" key="4">
    <source>
        <dbReference type="Proteomes" id="UP000241808"/>
    </source>
</evidence>
<keyword evidence="4" id="KW-1185">Reference proteome</keyword>
<name>A0A2T4ZHJ5_9HYPH</name>
<feature type="domain" description="DUF2272" evidence="2">
    <location>
        <begin position="175"/>
        <end position="350"/>
    </location>
</feature>
<dbReference type="EMBL" id="PZZL01000001">
    <property type="protein sequence ID" value="PTM61448.1"/>
    <property type="molecule type" value="Genomic_DNA"/>
</dbReference>
<organism evidence="3 4">
    <name type="scientific">Phreatobacter oligotrophus</name>
    <dbReference type="NCBI Taxonomy" id="1122261"/>
    <lineage>
        <taxon>Bacteria</taxon>
        <taxon>Pseudomonadati</taxon>
        <taxon>Pseudomonadota</taxon>
        <taxon>Alphaproteobacteria</taxon>
        <taxon>Hyphomicrobiales</taxon>
        <taxon>Phreatobacteraceae</taxon>
        <taxon>Phreatobacter</taxon>
    </lineage>
</organism>
<dbReference type="AlphaFoldDB" id="A0A2T4ZHJ5"/>
<feature type="chain" id="PRO_5015445409" evidence="1">
    <location>
        <begin position="37"/>
        <end position="357"/>
    </location>
</feature>